<dbReference type="HOGENOM" id="CLU_065844_1_0_1"/>
<dbReference type="GO" id="GO:0070847">
    <property type="term" value="C:core mediator complex"/>
    <property type="evidence" value="ECO:0007669"/>
    <property type="project" value="EnsemblFungi"/>
</dbReference>
<dbReference type="GO" id="GO:0001094">
    <property type="term" value="F:TFIID-class transcription factor complex binding"/>
    <property type="evidence" value="ECO:0007669"/>
    <property type="project" value="EnsemblFungi"/>
</dbReference>
<dbReference type="STRING" id="436907.A7TJB8"/>
<keyword evidence="4" id="KW-0805">Transcription regulation</keyword>
<gene>
    <name evidence="4" type="primary">MED20</name>
    <name evidence="5" type="ORF">Kpol_1004p64</name>
</gene>
<dbReference type="InterPro" id="IPR013921">
    <property type="entry name" value="Mediator_Med20"/>
</dbReference>
<dbReference type="OrthoDB" id="1854899at2759"/>
<evidence type="ECO:0000256" key="3">
    <source>
        <dbReference type="ARBA" id="ARBA00023242"/>
    </source>
</evidence>
<dbReference type="Pfam" id="PF08612">
    <property type="entry name" value="Med20"/>
    <property type="match status" value="1"/>
</dbReference>
<sequence length="213" mass="23831">MVRTAVIFLERATPGTLTEFKDALSNMLSSILDPWSVEFKTYRCSIKNLPEGSSKVMHSVSFSHHDKRSILIQNKNAIITTSNSKDIPNSLIFNGCSTGTAEPIDSILSTKLSNIWSQRQGIRGDAGETLKTAELLVRAVNLFSSTGFKGLLIELESIEDISEDEFMKSLQNIRSILNDINSKDFKVSTDQLYPDKQNYLGDLAYQYVRVLEV</sequence>
<dbReference type="GO" id="GO:0060261">
    <property type="term" value="P:positive regulation of transcription initiation by RNA polymerase II"/>
    <property type="evidence" value="ECO:0007669"/>
    <property type="project" value="EnsemblFungi"/>
</dbReference>
<dbReference type="eggNOG" id="ENOG502RXMU">
    <property type="taxonomic scope" value="Eukaryota"/>
</dbReference>
<dbReference type="GO" id="GO:0031669">
    <property type="term" value="P:cellular response to nutrient levels"/>
    <property type="evidence" value="ECO:0007669"/>
    <property type="project" value="EnsemblFungi"/>
</dbReference>
<name>A7TJB8_VANPO</name>
<keyword evidence="3 4" id="KW-0539">Nucleus</keyword>
<dbReference type="GO" id="GO:0019904">
    <property type="term" value="F:protein domain specific binding"/>
    <property type="evidence" value="ECO:0007669"/>
    <property type="project" value="EnsemblFungi"/>
</dbReference>
<evidence type="ECO:0000256" key="2">
    <source>
        <dbReference type="ARBA" id="ARBA00010743"/>
    </source>
</evidence>
<dbReference type="KEGG" id="vpo:Kpol_1004p64"/>
<comment type="similarity">
    <text evidence="2 4">Belongs to the Mediator complex subunit 20 family.</text>
</comment>
<protein>
    <recommendedName>
        <fullName evidence="4">Mediator of RNA polymerase II transcription subunit 20</fullName>
    </recommendedName>
    <alternativeName>
        <fullName evidence="4">Mediator complex subunit 20</fullName>
    </alternativeName>
</protein>
<keyword evidence="6" id="KW-1185">Reference proteome</keyword>
<dbReference type="InParanoid" id="A7TJB8"/>
<dbReference type="EMBL" id="DS480400">
    <property type="protein sequence ID" value="EDO17687.1"/>
    <property type="molecule type" value="Genomic_DNA"/>
</dbReference>
<comment type="subcellular location">
    <subcellularLocation>
        <location evidence="1 4">Nucleus</location>
    </subcellularLocation>
</comment>
<evidence type="ECO:0000256" key="4">
    <source>
        <dbReference type="RuleBase" id="RU364152"/>
    </source>
</evidence>
<evidence type="ECO:0000313" key="5">
    <source>
        <dbReference type="EMBL" id="EDO17687.1"/>
    </source>
</evidence>
<dbReference type="GO" id="GO:0003713">
    <property type="term" value="F:transcription coactivator activity"/>
    <property type="evidence" value="ECO:0007669"/>
    <property type="project" value="EnsemblFungi"/>
</dbReference>
<organism evidence="6">
    <name type="scientific">Vanderwaltozyma polyspora (strain ATCC 22028 / DSM 70294 / BCRC 21397 / CBS 2163 / NBRC 10782 / NRRL Y-8283 / UCD 57-17)</name>
    <name type="common">Kluyveromyces polysporus</name>
    <dbReference type="NCBI Taxonomy" id="436907"/>
    <lineage>
        <taxon>Eukaryota</taxon>
        <taxon>Fungi</taxon>
        <taxon>Dikarya</taxon>
        <taxon>Ascomycota</taxon>
        <taxon>Saccharomycotina</taxon>
        <taxon>Saccharomycetes</taxon>
        <taxon>Saccharomycetales</taxon>
        <taxon>Saccharomycetaceae</taxon>
        <taxon>Vanderwaltozyma</taxon>
    </lineage>
</organism>
<reference evidence="5 6" key="1">
    <citation type="journal article" date="2007" name="Proc. Natl. Acad. Sci. U.S.A.">
        <title>Independent sorting-out of thousands of duplicated gene pairs in two yeast species descended from a whole-genome duplication.</title>
        <authorList>
            <person name="Scannell D.R."/>
            <person name="Frank A.C."/>
            <person name="Conant G.C."/>
            <person name="Byrne K.P."/>
            <person name="Woolfit M."/>
            <person name="Wolfe K.H."/>
        </authorList>
    </citation>
    <scope>NUCLEOTIDE SEQUENCE [LARGE SCALE GENOMIC DNA]</scope>
    <source>
        <strain evidence="6">ATCC 22028 / DSM 70294 / BCRC 21397 / CBS 2163 / NBRC 10782 / NRRL Y-8283 / UCD 57-17</strain>
    </source>
</reference>
<dbReference type="GO" id="GO:0051123">
    <property type="term" value="P:RNA polymerase II preinitiation complex assembly"/>
    <property type="evidence" value="ECO:0007669"/>
    <property type="project" value="EnsemblFungi"/>
</dbReference>
<comment type="function">
    <text evidence="4">Component of the Mediator complex, a coactivator involved in the regulated transcription of nearly all RNA polymerase II-dependent genes. Mediator functions as a bridge to convey information from gene-specific regulatory proteins to the basal RNA polymerase II transcription machinery. Mediator is recruited to promoters by direct interactions with regulatory proteins and serves as a scaffold for the assembly of a functional preinitiation complex with RNA polymerase II and the general transcription factors.</text>
</comment>
<dbReference type="OMA" id="WTQRQSI"/>
<dbReference type="AlphaFoldDB" id="A7TJB8"/>
<accession>A7TJB8</accession>
<dbReference type="Gene3D" id="3.30.310.180">
    <property type="match status" value="2"/>
</dbReference>
<evidence type="ECO:0000256" key="1">
    <source>
        <dbReference type="ARBA" id="ARBA00004123"/>
    </source>
</evidence>
<dbReference type="FunCoup" id="A7TJB8">
    <property type="interactions" value="275"/>
</dbReference>
<evidence type="ECO:0000313" key="6">
    <source>
        <dbReference type="Proteomes" id="UP000000267"/>
    </source>
</evidence>
<comment type="subunit">
    <text evidence="4">Component of the Mediator complex.</text>
</comment>
<proteinExistence type="inferred from homology"/>
<keyword evidence="4" id="KW-0804">Transcription</keyword>
<dbReference type="Proteomes" id="UP000000267">
    <property type="component" value="Unassembled WGS sequence"/>
</dbReference>
<dbReference type="PhylomeDB" id="A7TJB8"/>
<dbReference type="GO" id="GO:0016592">
    <property type="term" value="C:mediator complex"/>
    <property type="evidence" value="ECO:0007669"/>
    <property type="project" value="InterPro"/>
</dbReference>
<keyword evidence="4" id="KW-0010">Activator</keyword>
<dbReference type="GO" id="GO:0032968">
    <property type="term" value="P:positive regulation of transcription elongation by RNA polymerase II"/>
    <property type="evidence" value="ECO:0007669"/>
    <property type="project" value="EnsemblFungi"/>
</dbReference>
<dbReference type="GO" id="GO:0010688">
    <property type="term" value="P:negative regulation of ribosomal protein gene transcription by RNA polymerase II"/>
    <property type="evidence" value="ECO:0007669"/>
    <property type="project" value="EnsemblFungi"/>
</dbReference>